<proteinExistence type="predicted"/>
<name>A0A9W4SKH6_9GLOM</name>
<gene>
    <name evidence="1" type="ORF">FWILDA_LOCUS5768</name>
</gene>
<dbReference type="Gene3D" id="1.20.1270.10">
    <property type="match status" value="1"/>
</dbReference>
<dbReference type="OrthoDB" id="6151140at2759"/>
<accession>A0A9W4SKH6</accession>
<dbReference type="SUPFAM" id="SSF100934">
    <property type="entry name" value="Heat shock protein 70kD (HSP70), C-terminal subdomain"/>
    <property type="match status" value="1"/>
</dbReference>
<keyword evidence="2" id="KW-1185">Reference proteome</keyword>
<comment type="caution">
    <text evidence="1">The sequence shown here is derived from an EMBL/GenBank/DDBJ whole genome shotgun (WGS) entry which is preliminary data.</text>
</comment>
<organism evidence="1 2">
    <name type="scientific">Funneliformis geosporum</name>
    <dbReference type="NCBI Taxonomy" id="1117311"/>
    <lineage>
        <taxon>Eukaryota</taxon>
        <taxon>Fungi</taxon>
        <taxon>Fungi incertae sedis</taxon>
        <taxon>Mucoromycota</taxon>
        <taxon>Glomeromycotina</taxon>
        <taxon>Glomeromycetes</taxon>
        <taxon>Glomerales</taxon>
        <taxon>Glomeraceae</taxon>
        <taxon>Funneliformis</taxon>
    </lineage>
</organism>
<evidence type="ECO:0000313" key="1">
    <source>
        <dbReference type="EMBL" id="CAI2172808.1"/>
    </source>
</evidence>
<evidence type="ECO:0000313" key="2">
    <source>
        <dbReference type="Proteomes" id="UP001153678"/>
    </source>
</evidence>
<dbReference type="Proteomes" id="UP001153678">
    <property type="component" value="Unassembled WGS sequence"/>
</dbReference>
<dbReference type="EMBL" id="CAMKVN010000985">
    <property type="protein sequence ID" value="CAI2172808.1"/>
    <property type="molecule type" value="Genomic_DNA"/>
</dbReference>
<protein>
    <submittedName>
        <fullName evidence="1">10084_t:CDS:1</fullName>
    </submittedName>
</protein>
<dbReference type="InterPro" id="IPR029048">
    <property type="entry name" value="HSP70_C_sf"/>
</dbReference>
<dbReference type="AlphaFoldDB" id="A0A9W4SKH6"/>
<sequence>MQISAVDKTTGRSKNVTITNDKVTEAKRYREDDERDQKCAIKLFEDEIQESITWLENNKCAEQEVYDSKLRSLEQSASQLMTRLNVGGSVRGGLC</sequence>
<reference evidence="1" key="1">
    <citation type="submission" date="2022-08" db="EMBL/GenBank/DDBJ databases">
        <authorList>
            <person name="Kallberg Y."/>
            <person name="Tangrot J."/>
            <person name="Rosling A."/>
        </authorList>
    </citation>
    <scope>NUCLEOTIDE SEQUENCE</scope>
    <source>
        <strain evidence="1">Wild A</strain>
    </source>
</reference>